<comment type="catalytic activity">
    <reaction evidence="10">
        <text>[GlcNAc-(1-&gt;4)-Mur2Ac(oyl-L-Ala-gamma-D-Glu-L-Lys-D-Ala-D-Ala)](n)-di-trans,octa-cis-undecaprenyl diphosphate + beta-D-GlcNAc-(1-&gt;4)-Mur2Ac(oyl-L-Ala-gamma-D-Glu-L-Lys-D-Ala-D-Ala)-di-trans,octa-cis-undecaprenyl diphosphate = [GlcNAc-(1-&gt;4)-Mur2Ac(oyl-L-Ala-gamma-D-Glu-L-Lys-D-Ala-D-Ala)](n+1)-di-trans,octa-cis-undecaprenyl diphosphate + di-trans,octa-cis-undecaprenyl diphosphate + H(+)</text>
        <dbReference type="Rhea" id="RHEA:23708"/>
        <dbReference type="Rhea" id="RHEA-COMP:9602"/>
        <dbReference type="Rhea" id="RHEA-COMP:9603"/>
        <dbReference type="ChEBI" id="CHEBI:15378"/>
        <dbReference type="ChEBI" id="CHEBI:58405"/>
        <dbReference type="ChEBI" id="CHEBI:60033"/>
        <dbReference type="ChEBI" id="CHEBI:78435"/>
        <dbReference type="EC" id="2.4.99.28"/>
    </reaction>
</comment>
<evidence type="ECO:0000259" key="11">
    <source>
        <dbReference type="Pfam" id="PF00905"/>
    </source>
</evidence>
<keyword evidence="8" id="KW-0961">Cell wall biogenesis/degradation</keyword>
<comment type="caution">
    <text evidence="12">The sequence shown here is derived from an EMBL/GenBank/DDBJ whole genome shotgun (WGS) entry which is preliminary data.</text>
</comment>
<evidence type="ECO:0000313" key="12">
    <source>
        <dbReference type="EMBL" id="MFC6670742.1"/>
    </source>
</evidence>
<evidence type="ECO:0000256" key="6">
    <source>
        <dbReference type="ARBA" id="ARBA00022984"/>
    </source>
</evidence>
<dbReference type="InterPro" id="IPR012338">
    <property type="entry name" value="Beta-lactam/transpept-like"/>
</dbReference>
<evidence type="ECO:0000256" key="9">
    <source>
        <dbReference type="ARBA" id="ARBA00034000"/>
    </source>
</evidence>
<dbReference type="SUPFAM" id="SSF56601">
    <property type="entry name" value="beta-lactamase/transpeptidase-like"/>
    <property type="match status" value="1"/>
</dbReference>
<accession>A0ABW1ZZX9</accession>
<evidence type="ECO:0000256" key="2">
    <source>
        <dbReference type="ARBA" id="ARBA00022475"/>
    </source>
</evidence>
<keyword evidence="4" id="KW-0808">Transferase</keyword>
<dbReference type="PANTHER" id="PTHR32282:SF11">
    <property type="entry name" value="PENICILLIN-BINDING PROTEIN 1B"/>
    <property type="match status" value="1"/>
</dbReference>
<organism evidence="12 13">
    <name type="scientific">Marinobacterium aestuariivivens</name>
    <dbReference type="NCBI Taxonomy" id="1698799"/>
    <lineage>
        <taxon>Bacteria</taxon>
        <taxon>Pseudomonadati</taxon>
        <taxon>Pseudomonadota</taxon>
        <taxon>Gammaproteobacteria</taxon>
        <taxon>Oceanospirillales</taxon>
        <taxon>Oceanospirillaceae</taxon>
        <taxon>Marinobacterium</taxon>
    </lineage>
</organism>
<reference evidence="13" key="1">
    <citation type="journal article" date="2019" name="Int. J. Syst. Evol. Microbiol.">
        <title>The Global Catalogue of Microorganisms (GCM) 10K type strain sequencing project: providing services to taxonomists for standard genome sequencing and annotation.</title>
        <authorList>
            <consortium name="The Broad Institute Genomics Platform"/>
            <consortium name="The Broad Institute Genome Sequencing Center for Infectious Disease"/>
            <person name="Wu L."/>
            <person name="Ma J."/>
        </authorList>
    </citation>
    <scope>NUCLEOTIDE SEQUENCE [LARGE SCALE GENOMIC DNA]</scope>
    <source>
        <strain evidence="13">NBRC 111756</strain>
    </source>
</reference>
<evidence type="ECO:0000256" key="3">
    <source>
        <dbReference type="ARBA" id="ARBA00022676"/>
    </source>
</evidence>
<keyword evidence="2" id="KW-1003">Cell membrane</keyword>
<evidence type="ECO:0000256" key="7">
    <source>
        <dbReference type="ARBA" id="ARBA00023136"/>
    </source>
</evidence>
<keyword evidence="3" id="KW-0328">Glycosyltransferase</keyword>
<keyword evidence="5" id="KW-0133">Cell shape</keyword>
<feature type="domain" description="Penicillin-binding protein transpeptidase" evidence="11">
    <location>
        <begin position="2"/>
        <end position="242"/>
    </location>
</feature>
<evidence type="ECO:0000256" key="4">
    <source>
        <dbReference type="ARBA" id="ARBA00022679"/>
    </source>
</evidence>
<evidence type="ECO:0000256" key="10">
    <source>
        <dbReference type="ARBA" id="ARBA00049902"/>
    </source>
</evidence>
<dbReference type="InterPro" id="IPR050396">
    <property type="entry name" value="Glycosyltr_51/Transpeptidase"/>
</dbReference>
<dbReference type="Pfam" id="PF00905">
    <property type="entry name" value="Transpeptidase"/>
    <property type="match status" value="1"/>
</dbReference>
<dbReference type="EMBL" id="JBHSWE010000001">
    <property type="protein sequence ID" value="MFC6670742.1"/>
    <property type="molecule type" value="Genomic_DNA"/>
</dbReference>
<proteinExistence type="predicted"/>
<dbReference type="PANTHER" id="PTHR32282">
    <property type="entry name" value="BINDING PROTEIN TRANSPEPTIDASE, PUTATIVE-RELATED"/>
    <property type="match status" value="1"/>
</dbReference>
<dbReference type="InterPro" id="IPR001460">
    <property type="entry name" value="PCN-bd_Tpept"/>
</dbReference>
<comment type="subcellular location">
    <subcellularLocation>
        <location evidence="1">Membrane</location>
    </subcellularLocation>
</comment>
<gene>
    <name evidence="12" type="ORF">ACFQDL_12155</name>
</gene>
<evidence type="ECO:0000256" key="1">
    <source>
        <dbReference type="ARBA" id="ARBA00004370"/>
    </source>
</evidence>
<keyword evidence="13" id="KW-1185">Reference proteome</keyword>
<dbReference type="RefSeq" id="WP_379909243.1">
    <property type="nucleotide sequence ID" value="NZ_JBHSWE010000001.1"/>
</dbReference>
<evidence type="ECO:0000313" key="13">
    <source>
        <dbReference type="Proteomes" id="UP001596422"/>
    </source>
</evidence>
<dbReference type="Gene3D" id="3.40.710.10">
    <property type="entry name" value="DD-peptidase/beta-lactamase superfamily"/>
    <property type="match status" value="1"/>
</dbReference>
<protein>
    <submittedName>
        <fullName evidence="12">Penicillin-binding transpeptidase domain-containing protein</fullName>
    </submittedName>
</protein>
<evidence type="ECO:0000256" key="5">
    <source>
        <dbReference type="ARBA" id="ARBA00022960"/>
    </source>
</evidence>
<sequence>MVVTDPQTGDALALIGGRDTRFQGFNRALDADRSIGSLVKPAVYLAALEQGYTLASPLEDEPIRLKLPNGDVWAPDNFDHQAHGLVPLHQALAKSYNLATAQLGLEIGVDKVVDMLHRLGIERDLNAYPALLLGGQTMSPVEVANIYQTIAANGFQTPLRAIRMVTDAEGQELSRYPFQVRQTVPVELVHLIQYAMQEVAREGTARYLYSQLPADLNVAGKTGTSNGQRDSWFAGFTGNRLAVVWLGRDDNERMPITGSSGALRVWTDFMRREQPQPYLASMPDDIEYVWIDEATGLRSDQYCEGSRQLPFLVGTAPLQAVDCGLGDPVRESVDWFRSWFR</sequence>
<keyword evidence="6" id="KW-0573">Peptidoglycan synthesis</keyword>
<name>A0ABW1ZZX9_9GAMM</name>
<comment type="catalytic activity">
    <reaction evidence="9">
        <text>Preferential cleavage: (Ac)2-L-Lys-D-Ala-|-D-Ala. Also transpeptidation of peptidyl-alanyl moieties that are N-acyl substituents of D-alanine.</text>
        <dbReference type="EC" id="3.4.16.4"/>
    </reaction>
</comment>
<evidence type="ECO:0000256" key="8">
    <source>
        <dbReference type="ARBA" id="ARBA00023316"/>
    </source>
</evidence>
<keyword evidence="7" id="KW-0472">Membrane</keyword>
<dbReference type="Proteomes" id="UP001596422">
    <property type="component" value="Unassembled WGS sequence"/>
</dbReference>